<dbReference type="Pfam" id="PF00571">
    <property type="entry name" value="CBS"/>
    <property type="match status" value="2"/>
</dbReference>
<feature type="domain" description="CBS" evidence="3">
    <location>
        <begin position="86"/>
        <end position="144"/>
    </location>
</feature>
<evidence type="ECO:0000256" key="1">
    <source>
        <dbReference type="ARBA" id="ARBA00023122"/>
    </source>
</evidence>
<evidence type="ECO:0000313" key="4">
    <source>
        <dbReference type="EMBL" id="CDI01148.1"/>
    </source>
</evidence>
<sequence length="152" mass="17356">MYEFLQYQVRDAMTVDPIIITPTAKLHEAEALFETHDFNGVPVVDDRQQLVGILTKFDVLKAFSLASQAIAPHYHDIMEQPVTRVMTRDPVSVDPQLPLSRLLQKLVEMRTKSLPVVENGRLVGIIAREDVLRALRRATLEHEIPVHEDQRP</sequence>
<dbReference type="OrthoDB" id="9790355at2"/>
<dbReference type="SUPFAM" id="SSF54631">
    <property type="entry name" value="CBS-domain pair"/>
    <property type="match status" value="1"/>
</dbReference>
<dbReference type="RefSeq" id="WP_048670273.1">
    <property type="nucleotide sequence ID" value="NZ_CBTJ020000017.1"/>
</dbReference>
<proteinExistence type="predicted"/>
<organism evidence="4 5">
    <name type="scientific">Candidatus Competibacter denitrificans Run_A_D11</name>
    <dbReference type="NCBI Taxonomy" id="1400863"/>
    <lineage>
        <taxon>Bacteria</taxon>
        <taxon>Pseudomonadati</taxon>
        <taxon>Pseudomonadota</taxon>
        <taxon>Gammaproteobacteria</taxon>
        <taxon>Candidatus Competibacteraceae</taxon>
        <taxon>Candidatus Competibacter</taxon>
    </lineage>
</organism>
<dbReference type="AlphaFoldDB" id="W6MB84"/>
<reference evidence="4" key="1">
    <citation type="submission" date="2013-07" db="EMBL/GenBank/DDBJ databases">
        <authorList>
            <person name="McIlroy S."/>
        </authorList>
    </citation>
    <scope>NUCLEOTIDE SEQUENCE [LARGE SCALE GENOMIC DNA]</scope>
    <source>
        <strain evidence="4">Run_A_D11</strain>
    </source>
</reference>
<keyword evidence="1 2" id="KW-0129">CBS domain</keyword>
<comment type="caution">
    <text evidence="4">The sequence shown here is derived from an EMBL/GenBank/DDBJ whole genome shotgun (WGS) entry which is preliminary data.</text>
</comment>
<reference evidence="4" key="2">
    <citation type="submission" date="2014-03" db="EMBL/GenBank/DDBJ databases">
        <title>Candidatus Competibacter-lineage genomes retrieved from metagenomes reveal functional metabolic diversity.</title>
        <authorList>
            <person name="McIlroy S.J."/>
            <person name="Albertsen M."/>
            <person name="Andresen E.K."/>
            <person name="Saunders A.M."/>
            <person name="Kristiansen R."/>
            <person name="Stokholm-Bjerregaard M."/>
            <person name="Nielsen K.L."/>
            <person name="Nielsen P.H."/>
        </authorList>
    </citation>
    <scope>NUCLEOTIDE SEQUENCE</scope>
    <source>
        <strain evidence="4">Run_A_D11</strain>
    </source>
</reference>
<gene>
    <name evidence="4" type="ORF">BN873_120002</name>
</gene>
<dbReference type="PROSITE" id="PS51371">
    <property type="entry name" value="CBS"/>
    <property type="match status" value="2"/>
</dbReference>
<dbReference type="InterPro" id="IPR046342">
    <property type="entry name" value="CBS_dom_sf"/>
</dbReference>
<dbReference type="SMART" id="SM00116">
    <property type="entry name" value="CBS"/>
    <property type="match status" value="2"/>
</dbReference>
<evidence type="ECO:0000313" key="5">
    <source>
        <dbReference type="Proteomes" id="UP000035760"/>
    </source>
</evidence>
<evidence type="ECO:0000259" key="3">
    <source>
        <dbReference type="PROSITE" id="PS51371"/>
    </source>
</evidence>
<protein>
    <submittedName>
        <fullName evidence="4">Signal transduction protein with CBS domains</fullName>
    </submittedName>
</protein>
<dbReference type="PANTHER" id="PTHR43080">
    <property type="entry name" value="CBS DOMAIN-CONTAINING PROTEIN CBSX3, MITOCHONDRIAL"/>
    <property type="match status" value="1"/>
</dbReference>
<evidence type="ECO:0000256" key="2">
    <source>
        <dbReference type="PROSITE-ProRule" id="PRU00703"/>
    </source>
</evidence>
<dbReference type="InterPro" id="IPR051257">
    <property type="entry name" value="Diverse_CBS-Domain"/>
</dbReference>
<name>W6MB84_9GAMM</name>
<dbReference type="STRING" id="1400863.BN873_120002"/>
<dbReference type="Proteomes" id="UP000035760">
    <property type="component" value="Unassembled WGS sequence"/>
</dbReference>
<dbReference type="PANTHER" id="PTHR43080:SF2">
    <property type="entry name" value="CBS DOMAIN-CONTAINING PROTEIN"/>
    <property type="match status" value="1"/>
</dbReference>
<accession>W6MB84</accession>
<keyword evidence="5" id="KW-1185">Reference proteome</keyword>
<feature type="domain" description="CBS" evidence="3">
    <location>
        <begin position="13"/>
        <end position="70"/>
    </location>
</feature>
<dbReference type="EMBL" id="CBTJ020000017">
    <property type="protein sequence ID" value="CDI01148.1"/>
    <property type="molecule type" value="Genomic_DNA"/>
</dbReference>
<dbReference type="InterPro" id="IPR000644">
    <property type="entry name" value="CBS_dom"/>
</dbReference>
<dbReference type="Gene3D" id="3.10.580.10">
    <property type="entry name" value="CBS-domain"/>
    <property type="match status" value="1"/>
</dbReference>